<dbReference type="EMBL" id="NDWU01000014">
    <property type="protein sequence ID" value="PUA31664.1"/>
    <property type="molecule type" value="Genomic_DNA"/>
</dbReference>
<feature type="transmembrane region" description="Helical" evidence="1">
    <location>
        <begin position="93"/>
        <end position="111"/>
    </location>
</feature>
<feature type="transmembrane region" description="Helical" evidence="1">
    <location>
        <begin position="118"/>
        <end position="139"/>
    </location>
</feature>
<organism evidence="2 3">
    <name type="scientific">Candidatus Terraquivivens tikiterensis</name>
    <dbReference type="NCBI Taxonomy" id="1980982"/>
    <lineage>
        <taxon>Archaea</taxon>
        <taxon>Nitrososphaerota</taxon>
        <taxon>Candidatus Wolframiiraptoraceae</taxon>
        <taxon>Candidatus Terraquivivens</taxon>
    </lineage>
</organism>
<proteinExistence type="predicted"/>
<dbReference type="Gene3D" id="1.10.10.10">
    <property type="entry name" value="Winged helix-like DNA-binding domain superfamily/Winged helix DNA-binding domain"/>
    <property type="match status" value="1"/>
</dbReference>
<gene>
    <name evidence="2" type="ORF">B9J98_05595</name>
</gene>
<dbReference type="CDD" id="cd00090">
    <property type="entry name" value="HTH_ARSR"/>
    <property type="match status" value="1"/>
</dbReference>
<evidence type="ECO:0000313" key="2">
    <source>
        <dbReference type="EMBL" id="PUA31664.1"/>
    </source>
</evidence>
<protein>
    <recommendedName>
        <fullName evidence="4">HTH arsR-type domain-containing protein</fullName>
    </recommendedName>
</protein>
<evidence type="ECO:0000313" key="3">
    <source>
        <dbReference type="Proteomes" id="UP000244066"/>
    </source>
</evidence>
<evidence type="ECO:0000256" key="1">
    <source>
        <dbReference type="SAM" id="Phobius"/>
    </source>
</evidence>
<evidence type="ECO:0008006" key="4">
    <source>
        <dbReference type="Google" id="ProtNLM"/>
    </source>
</evidence>
<accession>A0A2R7Y2B3</accession>
<dbReference type="SUPFAM" id="SSF46785">
    <property type="entry name" value="Winged helix' DNA-binding domain"/>
    <property type="match status" value="1"/>
</dbReference>
<dbReference type="AlphaFoldDB" id="A0A2R7Y2B3"/>
<feature type="transmembrane region" description="Helical" evidence="1">
    <location>
        <begin position="248"/>
        <end position="268"/>
    </location>
</feature>
<feature type="transmembrane region" description="Helical" evidence="1">
    <location>
        <begin position="210"/>
        <end position="228"/>
    </location>
</feature>
<dbReference type="InterPro" id="IPR036390">
    <property type="entry name" value="WH_DNA-bd_sf"/>
</dbReference>
<feature type="transmembrane region" description="Helical" evidence="1">
    <location>
        <begin position="280"/>
        <end position="299"/>
    </location>
</feature>
<reference evidence="2 3" key="1">
    <citation type="submission" date="2017-04" db="EMBL/GenBank/DDBJ databases">
        <title>Draft Aigarchaeota genome from a New Zealand hot spring.</title>
        <authorList>
            <person name="Reysenbach A.-L."/>
            <person name="Donaho J.A."/>
            <person name="Gerhart J."/>
            <person name="Kelley J.F."/>
            <person name="Kouba K."/>
            <person name="Podar M."/>
            <person name="Stott M."/>
        </authorList>
    </citation>
    <scope>NUCLEOTIDE SEQUENCE [LARGE SCALE GENOMIC DNA]</scope>
    <source>
        <strain evidence="2">NZ13_MG1</strain>
    </source>
</reference>
<keyword evidence="1" id="KW-1133">Transmembrane helix</keyword>
<dbReference type="InterPro" id="IPR036388">
    <property type="entry name" value="WH-like_DNA-bd_sf"/>
</dbReference>
<sequence>MEEDIMWLLRHKSRRRIILAIGEAGKISATALRDKLGISTGSLYYNLRQLGGLVQQDQKRNYMLTPEGQRVYKALTEQAGSEGLLSKEPPGKLFTILSSIFFPISLFTPIYESVAMRIFLPLLSISVISALMIYAKFIPFILHVLERPRFTVLEFGTNFLISVFIIYIYTSIMSWIAAGRAKTLRIPNRRELLPSIKGWLKNNYAEHIKFLACLLLSLLPLSILPGVITIDRLFKLNAIPPAGTGSYFVVRDVLLLVSQGITIVLMIAGISYAKNVKWQGAAMVSFSLLYFSFFVNKVMGFV</sequence>
<comment type="caution">
    <text evidence="2">The sequence shown here is derived from an EMBL/GenBank/DDBJ whole genome shotgun (WGS) entry which is preliminary data.</text>
</comment>
<keyword evidence="1" id="KW-0472">Membrane</keyword>
<dbReference type="InterPro" id="IPR011991">
    <property type="entry name" value="ArsR-like_HTH"/>
</dbReference>
<name>A0A2R7Y2B3_9ARCH</name>
<keyword evidence="1" id="KW-0812">Transmembrane</keyword>
<dbReference type="Proteomes" id="UP000244066">
    <property type="component" value="Unassembled WGS sequence"/>
</dbReference>
<feature type="transmembrane region" description="Helical" evidence="1">
    <location>
        <begin position="159"/>
        <end position="178"/>
    </location>
</feature>